<gene>
    <name evidence="4" type="ORF">BECKSD772D_GA0070982_11012</name>
    <name evidence="3" type="ORF">BECKSD772E_GA0070983_12932</name>
    <name evidence="2" type="ORF">BECKSD772F_GA0070984_12872</name>
</gene>
<evidence type="ECO:0000313" key="3">
    <source>
        <dbReference type="EMBL" id="VFK49936.1"/>
    </source>
</evidence>
<dbReference type="EMBL" id="CAADFR010000287">
    <property type="protein sequence ID" value="VFK46243.1"/>
    <property type="molecule type" value="Genomic_DNA"/>
</dbReference>
<feature type="compositionally biased region" description="Polar residues" evidence="1">
    <location>
        <begin position="1"/>
        <end position="25"/>
    </location>
</feature>
<evidence type="ECO:0000256" key="1">
    <source>
        <dbReference type="SAM" id="MobiDB-lite"/>
    </source>
</evidence>
<feature type="region of interest" description="Disordered" evidence="1">
    <location>
        <begin position="163"/>
        <end position="183"/>
    </location>
</feature>
<dbReference type="EMBL" id="CAADHB010000101">
    <property type="protein sequence ID" value="VFK80305.1"/>
    <property type="molecule type" value="Genomic_DNA"/>
</dbReference>
<feature type="compositionally biased region" description="Gly residues" evidence="1">
    <location>
        <begin position="165"/>
        <end position="183"/>
    </location>
</feature>
<evidence type="ECO:0000313" key="2">
    <source>
        <dbReference type="EMBL" id="VFK46243.1"/>
    </source>
</evidence>
<feature type="region of interest" description="Disordered" evidence="1">
    <location>
        <begin position="1"/>
        <end position="29"/>
    </location>
</feature>
<evidence type="ECO:0000313" key="4">
    <source>
        <dbReference type="EMBL" id="VFK80305.1"/>
    </source>
</evidence>
<dbReference type="EMBL" id="CAADFU010000293">
    <property type="protein sequence ID" value="VFK49936.1"/>
    <property type="molecule type" value="Genomic_DNA"/>
</dbReference>
<name>A0A451BPY1_9GAMM</name>
<protein>
    <submittedName>
        <fullName evidence="4">Uncharacterized protein</fullName>
    </submittedName>
</protein>
<organism evidence="4">
    <name type="scientific">Candidatus Kentrum sp. SD</name>
    <dbReference type="NCBI Taxonomy" id="2126332"/>
    <lineage>
        <taxon>Bacteria</taxon>
        <taxon>Pseudomonadati</taxon>
        <taxon>Pseudomonadota</taxon>
        <taxon>Gammaproteobacteria</taxon>
        <taxon>Candidatus Kentrum</taxon>
    </lineage>
</organism>
<proteinExistence type="predicted"/>
<accession>A0A451BPY1</accession>
<reference evidence="4" key="1">
    <citation type="submission" date="2019-02" db="EMBL/GenBank/DDBJ databases">
        <authorList>
            <person name="Gruber-Vodicka R. H."/>
            <person name="Seah K. B. B."/>
        </authorList>
    </citation>
    <scope>NUCLEOTIDE SEQUENCE</scope>
    <source>
        <strain evidence="4">BECK_S127</strain>
        <strain evidence="3">BECK_S1320</strain>
        <strain evidence="2">BECK_S1321</strain>
    </source>
</reference>
<dbReference type="AlphaFoldDB" id="A0A451BPY1"/>
<sequence>MKRASSSSCERSTMNWSGRCSTPTVGGTLAEKLVGKPGATTPWLEKPGDQTQAEEELLQRLVDLNHQRAAEEQKGKIRWLRPEYQNPAHAITDATATQEQTAFDIPAAPAKTETTMAKTPWPKGIPEQIKALRAILDQYPGPANPATIGPNLQGRANQARCGNIGYPGGHGTGQRRGGRYAGA</sequence>